<dbReference type="GO" id="GO:0019867">
    <property type="term" value="C:outer membrane"/>
    <property type="evidence" value="ECO:0007669"/>
    <property type="project" value="InterPro"/>
</dbReference>
<evidence type="ECO:0000259" key="2">
    <source>
        <dbReference type="PROSITE" id="PS51208"/>
    </source>
</evidence>
<dbReference type="NCBIfam" id="TIGR01414">
    <property type="entry name" value="autotrans_barl"/>
    <property type="match status" value="1"/>
</dbReference>
<feature type="chain" id="PRO_5007134904" evidence="1">
    <location>
        <begin position="28"/>
        <end position="918"/>
    </location>
</feature>
<dbReference type="InterPro" id="IPR036709">
    <property type="entry name" value="Autotransporte_beta_dom_sf"/>
</dbReference>
<proteinExistence type="predicted"/>
<dbReference type="RefSeq" id="WP_060752354.1">
    <property type="nucleotide sequence ID" value="NZ_CP087111.1"/>
</dbReference>
<feature type="domain" description="Autotransporter" evidence="2">
    <location>
        <begin position="642"/>
        <end position="918"/>
    </location>
</feature>
<evidence type="ECO:0000256" key="1">
    <source>
        <dbReference type="SAM" id="SignalP"/>
    </source>
</evidence>
<name>A0A109FQI8_9PSED</name>
<sequence length="918" mass="96895">MSFVPRRLTLPISLIVSSAWFTEASHAQILIDTPTTTAQTVGSGAFFDPSLAVTKTGSINSTATAVDIRKNLPEGQRDVFIRNDGAITSGAGFDAVNLGHGNTVRFENAGVISGGLHGISGDQIDTLSNSGTLIGRNGAGLSVAGNGNVYNYGTITGSRDGRLENVNGDGVRIGGIAYIYNPGDIRATGASGVNKNGRNNTSDGVSVGGGYMFNGGTYDFVTPRTGSITGADNGLLVSDGHDGPASGAMEFRNFVDLRGLNGYGARFIGDFDDQVHNGGLISGGNGVALDLGGGNDTLTLYRGARFEGLVDGGSGHNTMILEGSNYYWDPERALDGTVETTRNFDTLKVNGGYWVLNGHNDFREGARVTSGAILNNQGGIAGDVIVDPGAYYKGRGSLNNLIINGRLITDTVVGAPQVNGNLVMNPGSTFEFVTRSDGSAATTHVAGNAQLNGAYLSLQPGYSVMEYPWHSTYTILQAGSITGTFDESYLPGYAFLLPKLSYENNQVNLSYTRNDIEFIDYARTANAARAANSIESITWSHWKNWDGSYPYPSMIPNPNPLYDALLGTSELTASAAIEALAGSSNANLASATLAASAQVGTSMLSAMRQMSSSSSLLVGLESTQTPALAATGIPSSARNLNDPHARARVWLQGIGSYGKLDGQHGTDASQQRTQGSLLGVDWSLSSLWRLGVLGGYSKTDIDSHNVDNTLRSWHVGAYAVRQDGPLALRLGAAYSHHTGDNKRTVAFEGFSDRPKGDYNADSQQAFAELGYALGSGRFSIEPFANLGYQRYHRDSYSEKGGDASLKVSAQTLDNLSSTFGARVAHLSQLDNGISLTPRATLGWRHLYGNVDSETRQAFLVGGDAFSVEGSALDRDSLMVEVGVDVGLSAQQRFSVGYNGELGSSSRNNALVGQWQMSF</sequence>
<keyword evidence="1" id="KW-0732">Signal</keyword>
<dbReference type="Proteomes" id="UP000067111">
    <property type="component" value="Unassembled WGS sequence"/>
</dbReference>
<dbReference type="AlphaFoldDB" id="A0A109FQI8"/>
<dbReference type="OrthoDB" id="5760545at2"/>
<dbReference type="SUPFAM" id="SSF103515">
    <property type="entry name" value="Autotransporter"/>
    <property type="match status" value="1"/>
</dbReference>
<dbReference type="InterPro" id="IPR006315">
    <property type="entry name" value="OM_autotransptr_brl_dom"/>
</dbReference>
<evidence type="ECO:0000313" key="3">
    <source>
        <dbReference type="EMBL" id="KWU52822.1"/>
    </source>
</evidence>
<dbReference type="SMART" id="SM00869">
    <property type="entry name" value="Autotransporter"/>
    <property type="match status" value="1"/>
</dbReference>
<evidence type="ECO:0000313" key="4">
    <source>
        <dbReference type="Proteomes" id="UP000067111"/>
    </source>
</evidence>
<reference evidence="4" key="1">
    <citation type="submission" date="2016-01" db="EMBL/GenBank/DDBJ databases">
        <authorList>
            <person name="Gamez R.M."/>
            <person name="Rodriguez F."/>
            <person name="Bernal J.F."/>
            <person name="Agarwala R."/>
            <person name="Landsman D."/>
            <person name="Marino-Ramirez L."/>
        </authorList>
    </citation>
    <scope>NUCLEOTIDE SEQUENCE [LARGE SCALE GENOMIC DNA]</scope>
    <source>
        <strain evidence="4">Ps006</strain>
    </source>
</reference>
<dbReference type="Gene3D" id="2.40.128.130">
    <property type="entry name" value="Autotransporter beta-domain"/>
    <property type="match status" value="1"/>
</dbReference>
<feature type="signal peptide" evidence="1">
    <location>
        <begin position="1"/>
        <end position="27"/>
    </location>
</feature>
<dbReference type="Pfam" id="PF03797">
    <property type="entry name" value="Autotransporter"/>
    <property type="match status" value="1"/>
</dbReference>
<dbReference type="EMBL" id="LRMR01000002">
    <property type="protein sequence ID" value="KWU52822.1"/>
    <property type="molecule type" value="Genomic_DNA"/>
</dbReference>
<dbReference type="InterPro" id="IPR005546">
    <property type="entry name" value="Autotransporte_beta"/>
</dbReference>
<dbReference type="PROSITE" id="PS51208">
    <property type="entry name" value="AUTOTRANSPORTER"/>
    <property type="match status" value="1"/>
</dbReference>
<gene>
    <name evidence="3" type="ORF">AWV77_00700</name>
</gene>
<organism evidence="3 4">
    <name type="scientific">Pseudomonas palleroniana</name>
    <dbReference type="NCBI Taxonomy" id="191390"/>
    <lineage>
        <taxon>Bacteria</taxon>
        <taxon>Pseudomonadati</taxon>
        <taxon>Pseudomonadota</taxon>
        <taxon>Gammaproteobacteria</taxon>
        <taxon>Pseudomonadales</taxon>
        <taxon>Pseudomonadaceae</taxon>
        <taxon>Pseudomonas</taxon>
    </lineage>
</organism>
<accession>A0A109FQI8</accession>
<protein>
    <submittedName>
        <fullName evidence="3">Autotransporter outer membrane beta-barrel domain-containing protein</fullName>
    </submittedName>
</protein>
<comment type="caution">
    <text evidence="3">The sequence shown here is derived from an EMBL/GenBank/DDBJ whole genome shotgun (WGS) entry which is preliminary data.</text>
</comment>